<evidence type="ECO:0000256" key="5">
    <source>
        <dbReference type="ARBA" id="ARBA00035423"/>
    </source>
</evidence>
<feature type="region of interest" description="Disordered" evidence="6">
    <location>
        <begin position="591"/>
        <end position="621"/>
    </location>
</feature>
<dbReference type="InterPro" id="IPR021131">
    <property type="entry name" value="Ribosomal_uL15/eL18"/>
</dbReference>
<organism evidence="8 9">
    <name type="scientific">Macrostomum lignano</name>
    <dbReference type="NCBI Taxonomy" id="282301"/>
    <lineage>
        <taxon>Eukaryota</taxon>
        <taxon>Metazoa</taxon>
        <taxon>Spiralia</taxon>
        <taxon>Lophotrochozoa</taxon>
        <taxon>Platyhelminthes</taxon>
        <taxon>Rhabditophora</taxon>
        <taxon>Macrostomorpha</taxon>
        <taxon>Macrostomida</taxon>
        <taxon>Macrostomidae</taxon>
        <taxon>Macrostomum</taxon>
    </lineage>
</organism>
<keyword evidence="3" id="KW-0687">Ribonucleoprotein</keyword>
<dbReference type="InterPro" id="IPR005749">
    <property type="entry name" value="Ribosomal_uL15_bac-type"/>
</dbReference>
<feature type="domain" description="Large ribosomal subunit protein uL15/eL18" evidence="7">
    <location>
        <begin position="91"/>
        <end position="170"/>
    </location>
</feature>
<dbReference type="WBParaSite" id="maker-uti_cns_0000108-snap-gene-2.9-mRNA-1">
    <property type="protein sequence ID" value="maker-uti_cns_0000108-snap-gene-2.9-mRNA-1"/>
    <property type="gene ID" value="maker-uti_cns_0000108-snap-gene-2.9"/>
</dbReference>
<dbReference type="SUPFAM" id="SSF48403">
    <property type="entry name" value="Ankyrin repeat"/>
    <property type="match status" value="1"/>
</dbReference>
<dbReference type="PANTHER" id="PTHR12934:SF11">
    <property type="entry name" value="LARGE RIBOSOMAL SUBUNIT PROTEIN UL15M"/>
    <property type="match status" value="1"/>
</dbReference>
<dbReference type="Gene3D" id="1.25.40.20">
    <property type="entry name" value="Ankyrin repeat-containing domain"/>
    <property type="match status" value="1"/>
</dbReference>
<dbReference type="AlphaFoldDB" id="A0A1I8FVW8"/>
<accession>A0A1I8FVW8</accession>
<evidence type="ECO:0000313" key="8">
    <source>
        <dbReference type="Proteomes" id="UP000095280"/>
    </source>
</evidence>
<keyword evidence="8" id="KW-1185">Reference proteome</keyword>
<dbReference type="GO" id="GO:0003735">
    <property type="term" value="F:structural constituent of ribosome"/>
    <property type="evidence" value="ECO:0007669"/>
    <property type="project" value="InterPro"/>
</dbReference>
<dbReference type="SUPFAM" id="SSF52080">
    <property type="entry name" value="Ribosomal proteins L15p and L18e"/>
    <property type="match status" value="1"/>
</dbReference>
<name>A0A1I8FVW8_9PLAT</name>
<evidence type="ECO:0000313" key="9">
    <source>
        <dbReference type="WBParaSite" id="maker-uti_cns_0000108-snap-gene-2.9-mRNA-1"/>
    </source>
</evidence>
<dbReference type="PANTHER" id="PTHR12934">
    <property type="entry name" value="50S RIBOSOMAL PROTEIN L15"/>
    <property type="match status" value="1"/>
</dbReference>
<evidence type="ECO:0000256" key="1">
    <source>
        <dbReference type="ARBA" id="ARBA00007320"/>
    </source>
</evidence>
<proteinExistence type="inferred from homology"/>
<evidence type="ECO:0000256" key="6">
    <source>
        <dbReference type="SAM" id="MobiDB-lite"/>
    </source>
</evidence>
<evidence type="ECO:0000256" key="4">
    <source>
        <dbReference type="ARBA" id="ARBA00035299"/>
    </source>
</evidence>
<feature type="compositionally biased region" description="Acidic residues" evidence="6">
    <location>
        <begin position="594"/>
        <end position="615"/>
    </location>
</feature>
<dbReference type="GO" id="GO:0006412">
    <property type="term" value="P:translation"/>
    <property type="evidence" value="ECO:0007669"/>
    <property type="project" value="InterPro"/>
</dbReference>
<dbReference type="Proteomes" id="UP000095280">
    <property type="component" value="Unplaced"/>
</dbReference>
<sequence>MSVRSKLGLIRRMPRIDLYGPRATERFDPQGERHWTKRYQFGGSEEWGERWGERQSFLPIGNHVRKMPFYLAIPSEPYNADWLHRRELVRISLLDLQRLVDLGRINPSKPVDLTDIAATRLFPLKDRQYGYQLTDDAGLDNLTARFARLEVQHASEAAIAAIERSGGRIVCRFYDLSSIAAKSDPRAFFATGQPLPACKLPPVSAIDYYSSAESRGYLANPADIDRCRDELAQKYGYSLSTDSIKHEDQQWEKSPRQIFAGLQPGSVVSVADRLVYKPLSADVLAHYQRPCGLRQMASDEVRTFCSLPSASQKALLAYPDLVNRCLNRYASTGSARDSLLSLLDSCPELLTAVDNRTYRESALGYALLKKRIDTCWHMISIAERHGIAQTVLRHRNSSGHTLLMFAIDLDTEAEGGPLIERLLDEWPEQVHTCYDTEGRNVLHHCAADGRCNSLRVILRCLLTKFGSAAQCPSLALTAAASAFSVPDSVESLTPIHYMAKSCRLDLLQVVAEFASTAQLVINFDQPWPTGHTPLCLAAVAEFASPTQKLGVCRWLVESVSANPRTALSSVAGNSAAKSLLNQLVAEFPDSAFCDSEDDNDEEPDNEADESEEEAKAEDQSKLQVDAAISQVERLGFVDKKNSEQNFQLSNLARRQLADGLRSSGSVDDSSRFIDALLAGCPTLSGTRGFLQQSAEPVLLCLSLLAADSSCSRSGETAGHPGSLRLAIQTALRHIGRTDLMHILTDSSDNLTSDL</sequence>
<evidence type="ECO:0000256" key="2">
    <source>
        <dbReference type="ARBA" id="ARBA00022980"/>
    </source>
</evidence>
<dbReference type="InterPro" id="IPR036770">
    <property type="entry name" value="Ankyrin_rpt-contain_sf"/>
</dbReference>
<dbReference type="GO" id="GO:0005762">
    <property type="term" value="C:mitochondrial large ribosomal subunit"/>
    <property type="evidence" value="ECO:0007669"/>
    <property type="project" value="TreeGrafter"/>
</dbReference>
<evidence type="ECO:0000256" key="3">
    <source>
        <dbReference type="ARBA" id="ARBA00023274"/>
    </source>
</evidence>
<evidence type="ECO:0000259" key="7">
    <source>
        <dbReference type="Pfam" id="PF00828"/>
    </source>
</evidence>
<comment type="similarity">
    <text evidence="1">Belongs to the universal ribosomal protein uL15 family.</text>
</comment>
<dbReference type="Pfam" id="PF00828">
    <property type="entry name" value="Ribosomal_L27A"/>
    <property type="match status" value="1"/>
</dbReference>
<reference evidence="9" key="1">
    <citation type="submission" date="2016-11" db="UniProtKB">
        <authorList>
            <consortium name="WormBaseParasite"/>
        </authorList>
    </citation>
    <scope>IDENTIFICATION</scope>
</reference>
<protein>
    <recommendedName>
        <fullName evidence="4">Large ribosomal subunit protein uL15m</fullName>
    </recommendedName>
    <alternativeName>
        <fullName evidence="5">39S ribosomal protein L15, mitochondrial</fullName>
    </alternativeName>
</protein>
<keyword evidence="2" id="KW-0689">Ribosomal protein</keyword>
<dbReference type="InterPro" id="IPR036227">
    <property type="entry name" value="Ribosomal_uL15/eL18_sf"/>
</dbReference>